<keyword evidence="1" id="KW-0472">Membrane</keyword>
<evidence type="ECO:0000313" key="3">
    <source>
        <dbReference type="RefSeq" id="XP_015585848.1"/>
    </source>
</evidence>
<name>A0AAJ7FD41_CEPCN</name>
<dbReference type="GeneID" id="107263308"/>
<evidence type="ECO:0000313" key="4">
    <source>
        <dbReference type="RefSeq" id="XP_015585849.1"/>
    </source>
</evidence>
<evidence type="ECO:0000313" key="2">
    <source>
        <dbReference type="Proteomes" id="UP000694920"/>
    </source>
</evidence>
<organism evidence="2 3">
    <name type="scientific">Cephus cinctus</name>
    <name type="common">Wheat stem sawfly</name>
    <dbReference type="NCBI Taxonomy" id="211228"/>
    <lineage>
        <taxon>Eukaryota</taxon>
        <taxon>Metazoa</taxon>
        <taxon>Ecdysozoa</taxon>
        <taxon>Arthropoda</taxon>
        <taxon>Hexapoda</taxon>
        <taxon>Insecta</taxon>
        <taxon>Pterygota</taxon>
        <taxon>Neoptera</taxon>
        <taxon>Endopterygota</taxon>
        <taxon>Hymenoptera</taxon>
        <taxon>Cephoidea</taxon>
        <taxon>Cephidae</taxon>
        <taxon>Cephus</taxon>
    </lineage>
</organism>
<gene>
    <name evidence="3 4" type="primary">LOC107263308</name>
</gene>
<proteinExistence type="predicted"/>
<protein>
    <submittedName>
        <fullName evidence="3 4">Uncharacterized protein LOC107263308</fullName>
    </submittedName>
</protein>
<keyword evidence="2" id="KW-1185">Reference proteome</keyword>
<keyword evidence="1" id="KW-1133">Transmembrane helix</keyword>
<evidence type="ECO:0000256" key="1">
    <source>
        <dbReference type="SAM" id="Phobius"/>
    </source>
</evidence>
<dbReference type="KEGG" id="ccin:107263308"/>
<accession>A0AAJ7FD41</accession>
<dbReference type="AlphaFoldDB" id="A0AAJ7FD41"/>
<feature type="transmembrane region" description="Helical" evidence="1">
    <location>
        <begin position="89"/>
        <end position="113"/>
    </location>
</feature>
<dbReference type="RefSeq" id="XP_015585849.1">
    <property type="nucleotide sequence ID" value="XM_015730363.2"/>
</dbReference>
<dbReference type="Proteomes" id="UP000694920">
    <property type="component" value="Unplaced"/>
</dbReference>
<dbReference type="RefSeq" id="XP_015585848.1">
    <property type="nucleotide sequence ID" value="XM_015730362.2"/>
</dbReference>
<reference evidence="3 4" key="1">
    <citation type="submission" date="2025-04" db="UniProtKB">
        <authorList>
            <consortium name="RefSeq"/>
        </authorList>
    </citation>
    <scope>IDENTIFICATION</scope>
</reference>
<keyword evidence="1" id="KW-0812">Transmembrane</keyword>
<sequence>MDRVFIDEETGEILAYQQEAPVVSAVNDAETGEPEVTVEIGQGPRRTRFQIPRKVKEELSLKENAEKSNGFMEIEPVPVGASFGQINPIFLFLPAIIYFQWFTSILIICEVILHVWAHHKNKTLNHASVYFRSPFHDMSAEFCTLCQNEKCMNRVGILQEMRMNKFLKQCNYMKRVVT</sequence>